<keyword evidence="2" id="KW-1185">Reference proteome</keyword>
<reference evidence="1 2" key="1">
    <citation type="submission" date="2024-01" db="EMBL/GenBank/DDBJ databases">
        <title>The genomes of 5 underutilized Papilionoideae crops provide insights into root nodulation and disease resistanc.</title>
        <authorList>
            <person name="Jiang F."/>
        </authorList>
    </citation>
    <scope>NUCLEOTIDE SEQUENCE [LARGE SCALE GENOMIC DNA]</scope>
    <source>
        <strain evidence="1">LVBAO_FW01</strain>
        <tissue evidence="1">Leaves</tissue>
    </source>
</reference>
<gene>
    <name evidence="1" type="ORF">VNO77_44299</name>
</gene>
<accession>A0AAN9PNN9</accession>
<evidence type="ECO:0000313" key="1">
    <source>
        <dbReference type="EMBL" id="KAK7306365.1"/>
    </source>
</evidence>
<evidence type="ECO:0000313" key="2">
    <source>
        <dbReference type="Proteomes" id="UP001367508"/>
    </source>
</evidence>
<dbReference type="AlphaFoldDB" id="A0AAN9PNN9"/>
<sequence>MVPYMVMKFVSSFFLHIKDCLENRLILGLNFFRAVGQFNIYKFDYGSWWDPFSHAWLSWLGFSLAYMAWRGLSHAWLSWLGT</sequence>
<organism evidence="1 2">
    <name type="scientific">Canavalia gladiata</name>
    <name type="common">Sword bean</name>
    <name type="synonym">Dolichos gladiatus</name>
    <dbReference type="NCBI Taxonomy" id="3824"/>
    <lineage>
        <taxon>Eukaryota</taxon>
        <taxon>Viridiplantae</taxon>
        <taxon>Streptophyta</taxon>
        <taxon>Embryophyta</taxon>
        <taxon>Tracheophyta</taxon>
        <taxon>Spermatophyta</taxon>
        <taxon>Magnoliopsida</taxon>
        <taxon>eudicotyledons</taxon>
        <taxon>Gunneridae</taxon>
        <taxon>Pentapetalae</taxon>
        <taxon>rosids</taxon>
        <taxon>fabids</taxon>
        <taxon>Fabales</taxon>
        <taxon>Fabaceae</taxon>
        <taxon>Papilionoideae</taxon>
        <taxon>50 kb inversion clade</taxon>
        <taxon>NPAAA clade</taxon>
        <taxon>indigoferoid/millettioid clade</taxon>
        <taxon>Phaseoleae</taxon>
        <taxon>Canavalia</taxon>
    </lineage>
</organism>
<comment type="caution">
    <text evidence="1">The sequence shown here is derived from an EMBL/GenBank/DDBJ whole genome shotgun (WGS) entry which is preliminary data.</text>
</comment>
<dbReference type="Proteomes" id="UP001367508">
    <property type="component" value="Unassembled WGS sequence"/>
</dbReference>
<dbReference type="EMBL" id="JAYMYQ010000011">
    <property type="protein sequence ID" value="KAK7306365.1"/>
    <property type="molecule type" value="Genomic_DNA"/>
</dbReference>
<name>A0AAN9PNN9_CANGL</name>
<protein>
    <submittedName>
        <fullName evidence="1">Uncharacterized protein</fullName>
    </submittedName>
</protein>
<proteinExistence type="predicted"/>